<protein>
    <submittedName>
        <fullName evidence="2">Uncharacterized protein</fullName>
    </submittedName>
</protein>
<dbReference type="PANTHER" id="PTHR21472">
    <property type="entry name" value="ENDONUCLEASE DOMAIN-CONTAINING 1 PROTEIN ENDOD1"/>
    <property type="match status" value="1"/>
</dbReference>
<dbReference type="Proteomes" id="UP000261600">
    <property type="component" value="Unplaced"/>
</dbReference>
<keyword evidence="1" id="KW-0732">Signal</keyword>
<sequence length="109" mass="12334">MTTSLMMRCLLSLATLLLLLLSITPTGAEVVQSISNCDQFFLGQTPPEIPGILVDVICQTYENEKRFVTLYDTENKIPVFSAYKYEGDDGRRPNTTWMIEPQVGSKRRN</sequence>
<dbReference type="PANTHER" id="PTHR21472:SF15">
    <property type="entry name" value="ENDONUCLEASE DOMAIN-CONTAINING 1 PROTEIN-RELATED"/>
    <property type="match status" value="1"/>
</dbReference>
<feature type="signal peptide" evidence="1">
    <location>
        <begin position="1"/>
        <end position="28"/>
    </location>
</feature>
<evidence type="ECO:0000313" key="3">
    <source>
        <dbReference type="Proteomes" id="UP000261600"/>
    </source>
</evidence>
<feature type="chain" id="PRO_5018768917" evidence="1">
    <location>
        <begin position="29"/>
        <end position="109"/>
    </location>
</feature>
<accession>A0A3Q3ITL3</accession>
<dbReference type="InterPro" id="IPR039015">
    <property type="entry name" value="ENDOD1"/>
</dbReference>
<keyword evidence="3" id="KW-1185">Reference proteome</keyword>
<dbReference type="SUPFAM" id="SSF54060">
    <property type="entry name" value="His-Me finger endonucleases"/>
    <property type="match status" value="1"/>
</dbReference>
<dbReference type="AlphaFoldDB" id="A0A3Q3ITL3"/>
<dbReference type="InterPro" id="IPR044925">
    <property type="entry name" value="His-Me_finger_sf"/>
</dbReference>
<dbReference type="InterPro" id="IPR044929">
    <property type="entry name" value="DNA/RNA_non-sp_Endonuclease_sf"/>
</dbReference>
<reference evidence="2" key="1">
    <citation type="submission" date="2025-08" db="UniProtKB">
        <authorList>
            <consortium name="Ensembl"/>
        </authorList>
    </citation>
    <scope>IDENTIFICATION</scope>
</reference>
<organism evidence="2 3">
    <name type="scientific">Monopterus albus</name>
    <name type="common">Swamp eel</name>
    <dbReference type="NCBI Taxonomy" id="43700"/>
    <lineage>
        <taxon>Eukaryota</taxon>
        <taxon>Metazoa</taxon>
        <taxon>Chordata</taxon>
        <taxon>Craniata</taxon>
        <taxon>Vertebrata</taxon>
        <taxon>Euteleostomi</taxon>
        <taxon>Actinopterygii</taxon>
        <taxon>Neopterygii</taxon>
        <taxon>Teleostei</taxon>
        <taxon>Neoteleostei</taxon>
        <taxon>Acanthomorphata</taxon>
        <taxon>Anabantaria</taxon>
        <taxon>Synbranchiformes</taxon>
        <taxon>Synbranchidae</taxon>
        <taxon>Monopterus</taxon>
    </lineage>
</organism>
<evidence type="ECO:0000256" key="1">
    <source>
        <dbReference type="SAM" id="SignalP"/>
    </source>
</evidence>
<evidence type="ECO:0000313" key="2">
    <source>
        <dbReference type="Ensembl" id="ENSMALP00000008573.1"/>
    </source>
</evidence>
<dbReference type="Gene3D" id="3.40.570.10">
    <property type="entry name" value="Extracellular Endonuclease, subunit A"/>
    <property type="match status" value="1"/>
</dbReference>
<name>A0A3Q3ITL3_MONAL</name>
<proteinExistence type="predicted"/>
<reference evidence="2" key="2">
    <citation type="submission" date="2025-09" db="UniProtKB">
        <authorList>
            <consortium name="Ensembl"/>
        </authorList>
    </citation>
    <scope>IDENTIFICATION</scope>
</reference>
<dbReference type="Ensembl" id="ENSMALT00000008753.1">
    <property type="protein sequence ID" value="ENSMALP00000008573.1"/>
    <property type="gene ID" value="ENSMALG00000006102.1"/>
</dbReference>